<organism evidence="10 11">
    <name type="scientific">Trichoplax adhaerens</name>
    <name type="common">Trichoplax reptans</name>
    <dbReference type="NCBI Taxonomy" id="10228"/>
    <lineage>
        <taxon>Eukaryota</taxon>
        <taxon>Metazoa</taxon>
        <taxon>Placozoa</taxon>
        <taxon>Uniplacotomia</taxon>
        <taxon>Trichoplacea</taxon>
        <taxon>Trichoplacidae</taxon>
        <taxon>Trichoplax</taxon>
    </lineage>
</organism>
<keyword evidence="5 7" id="KW-0378">Hydrolase</keyword>
<feature type="domain" description="Glycoside hydrolase family 29 N-terminal" evidence="8">
    <location>
        <begin position="23"/>
        <end position="361"/>
    </location>
</feature>
<dbReference type="InterPro" id="IPR031919">
    <property type="entry name" value="Fucosidase_C"/>
</dbReference>
<proteinExistence type="inferred from homology"/>
<evidence type="ECO:0000256" key="6">
    <source>
        <dbReference type="ARBA" id="ARBA00023295"/>
    </source>
</evidence>
<dbReference type="InterPro" id="IPR057739">
    <property type="entry name" value="Glyco_hydro_29_N"/>
</dbReference>
<dbReference type="InParanoid" id="B3RMV0"/>
<dbReference type="InterPro" id="IPR000933">
    <property type="entry name" value="Glyco_hydro_29"/>
</dbReference>
<evidence type="ECO:0000259" key="8">
    <source>
        <dbReference type="Pfam" id="PF01120"/>
    </source>
</evidence>
<evidence type="ECO:0000256" key="4">
    <source>
        <dbReference type="ARBA" id="ARBA00022729"/>
    </source>
</evidence>
<dbReference type="RefSeq" id="XP_002109172.1">
    <property type="nucleotide sequence ID" value="XM_002109136.1"/>
</dbReference>
<comment type="function">
    <text evidence="1">Alpha-L-fucosidase is responsible for hydrolyzing the alpha-1,6-linked fucose joined to the reducing-end N-acetylglucosamine of the carbohydrate moieties of glycoproteins.</text>
</comment>
<dbReference type="SUPFAM" id="SSF51445">
    <property type="entry name" value="(Trans)glycosidases"/>
    <property type="match status" value="1"/>
</dbReference>
<evidence type="ECO:0000256" key="7">
    <source>
        <dbReference type="PIRNR" id="PIRNR001092"/>
    </source>
</evidence>
<dbReference type="GO" id="GO:0016139">
    <property type="term" value="P:glycoside catabolic process"/>
    <property type="evidence" value="ECO:0000318"/>
    <property type="project" value="GO_Central"/>
</dbReference>
<dbReference type="Gene3D" id="3.20.20.80">
    <property type="entry name" value="Glycosidases"/>
    <property type="match status" value="1"/>
</dbReference>
<protein>
    <recommendedName>
        <fullName evidence="3">alpha-L-fucosidase</fullName>
        <ecNumber evidence="3">3.2.1.51</ecNumber>
    </recommendedName>
</protein>
<dbReference type="SMART" id="SM00812">
    <property type="entry name" value="Alpha_L_fucos"/>
    <property type="match status" value="1"/>
</dbReference>
<dbReference type="FunFam" id="2.60.40.1180:FF:000013">
    <property type="entry name" value="Alpha-L-fucosidase"/>
    <property type="match status" value="1"/>
</dbReference>
<evidence type="ECO:0000256" key="1">
    <source>
        <dbReference type="ARBA" id="ARBA00004071"/>
    </source>
</evidence>
<evidence type="ECO:0000259" key="9">
    <source>
        <dbReference type="Pfam" id="PF16757"/>
    </source>
</evidence>
<feature type="signal peptide" evidence="7">
    <location>
        <begin position="1"/>
        <end position="21"/>
    </location>
</feature>
<dbReference type="eggNOG" id="KOG3340">
    <property type="taxonomic scope" value="Eukaryota"/>
</dbReference>
<comment type="similarity">
    <text evidence="2 7">Belongs to the glycosyl hydrolase 29 family.</text>
</comment>
<evidence type="ECO:0000313" key="11">
    <source>
        <dbReference type="Proteomes" id="UP000009022"/>
    </source>
</evidence>
<dbReference type="GO" id="GO:0006004">
    <property type="term" value="P:fucose metabolic process"/>
    <property type="evidence" value="ECO:0000318"/>
    <property type="project" value="GO_Central"/>
</dbReference>
<dbReference type="GO" id="GO:0005764">
    <property type="term" value="C:lysosome"/>
    <property type="evidence" value="ECO:0000318"/>
    <property type="project" value="GO_Central"/>
</dbReference>
<dbReference type="EMBL" id="DS985242">
    <property type="protein sequence ID" value="EDV27338.1"/>
    <property type="molecule type" value="Genomic_DNA"/>
</dbReference>
<dbReference type="PANTHER" id="PTHR10030:SF37">
    <property type="entry name" value="ALPHA-L-FUCOSIDASE-RELATED"/>
    <property type="match status" value="1"/>
</dbReference>
<dbReference type="PhylomeDB" id="B3RMV0"/>
<dbReference type="PIRSF" id="PIRSF001092">
    <property type="entry name" value="Alpha-L-fucosidase"/>
    <property type="match status" value="1"/>
</dbReference>
<evidence type="ECO:0000313" key="10">
    <source>
        <dbReference type="EMBL" id="EDV27338.1"/>
    </source>
</evidence>
<dbReference type="AlphaFoldDB" id="B3RMV0"/>
<dbReference type="Pfam" id="PF16757">
    <property type="entry name" value="Fucosidase_C"/>
    <property type="match status" value="1"/>
</dbReference>
<reference evidence="10 11" key="1">
    <citation type="journal article" date="2008" name="Nature">
        <title>The Trichoplax genome and the nature of placozoans.</title>
        <authorList>
            <person name="Srivastava M."/>
            <person name="Begovic E."/>
            <person name="Chapman J."/>
            <person name="Putnam N.H."/>
            <person name="Hellsten U."/>
            <person name="Kawashima T."/>
            <person name="Kuo A."/>
            <person name="Mitros T."/>
            <person name="Salamov A."/>
            <person name="Carpenter M.L."/>
            <person name="Signorovitch A.Y."/>
            <person name="Moreno M.A."/>
            <person name="Kamm K."/>
            <person name="Grimwood J."/>
            <person name="Schmutz J."/>
            <person name="Shapiro H."/>
            <person name="Grigoriev I.V."/>
            <person name="Buss L.W."/>
            <person name="Schierwater B."/>
            <person name="Dellaporta S.L."/>
            <person name="Rokhsar D.S."/>
        </authorList>
    </citation>
    <scope>NUCLEOTIDE SEQUENCE [LARGE SCALE GENOMIC DNA]</scope>
    <source>
        <strain evidence="10 11">Grell-BS-1999</strain>
    </source>
</reference>
<evidence type="ECO:0000256" key="3">
    <source>
        <dbReference type="ARBA" id="ARBA00012662"/>
    </source>
</evidence>
<dbReference type="InterPro" id="IPR017853">
    <property type="entry name" value="GH"/>
</dbReference>
<keyword evidence="4 7" id="KW-0732">Signal</keyword>
<feature type="chain" id="PRO_5016196228" description="alpha-L-fucosidase" evidence="7">
    <location>
        <begin position="22"/>
        <end position="463"/>
    </location>
</feature>
<dbReference type="Pfam" id="PF01120">
    <property type="entry name" value="Alpha_L_fucos"/>
    <property type="match status" value="1"/>
</dbReference>
<keyword evidence="6 7" id="KW-0326">Glycosidase</keyword>
<dbReference type="STRING" id="10228.B3RMV0"/>
<dbReference type="HOGENOM" id="CLU_002934_1_1_1"/>
<keyword evidence="11" id="KW-1185">Reference proteome</keyword>
<sequence>MKTPFAVLNFFLVFYLSAVLCVSYQPTWESLDKRPLPDWYDKAKIGIFMHWGVFSVPSYGHSGAASEWFWHNWKRNKPDAGTVQFMKKNFRPDFQYTDFAPMFRAELYDPYEWAEIIQNSGAKYVILTSKHHEGYTLYPSKPSWNWNSMTVGSKRDLLGELAHAIRNKTKVRFGAYHSLFEWFNPIFLQDQKNNFKTKTYVQEVLMPEIHDLIVNYKPEILWADGEWAANDTYWQSKQLLAWLYNKSPVKNTIVTNDRWGKGDRNKHGGFFTGGDRYSPGTIQKHKFENAMTIDRYSWGFSRPSNLNAYLTIEELLSILAKTISCNGNLAINIGPTHDGRIVPIFQERLSQLGQWLKVNGDGIYETRPWHVAKDSSNSNVWYTSKNGTVYAIVLKWPGSTLSLAEPMVQAKETKIGLLGYKGNFSFKSQSKNKGVIINIPPLTVAQLPCKWAWVFTFTNLKNK</sequence>
<dbReference type="OMA" id="GPWEFCV"/>
<dbReference type="CTD" id="6750963"/>
<dbReference type="PRINTS" id="PR00741">
    <property type="entry name" value="GLHYDRLASE29"/>
</dbReference>
<dbReference type="Proteomes" id="UP000009022">
    <property type="component" value="Unassembled WGS sequence"/>
</dbReference>
<dbReference type="GeneID" id="6750963"/>
<accession>B3RMV0</accession>
<dbReference type="PANTHER" id="PTHR10030">
    <property type="entry name" value="ALPHA-L-FUCOSIDASE"/>
    <property type="match status" value="1"/>
</dbReference>
<dbReference type="KEGG" id="tad:TRIADDRAFT_37144"/>
<dbReference type="GO" id="GO:0004560">
    <property type="term" value="F:alpha-L-fucosidase activity"/>
    <property type="evidence" value="ECO:0000318"/>
    <property type="project" value="GO_Central"/>
</dbReference>
<name>B3RMV0_TRIAD</name>
<evidence type="ECO:0000256" key="2">
    <source>
        <dbReference type="ARBA" id="ARBA00007951"/>
    </source>
</evidence>
<feature type="domain" description="Alpha-L-fucosidase C-terminal" evidence="9">
    <location>
        <begin position="373"/>
        <end position="458"/>
    </location>
</feature>
<gene>
    <name evidence="10" type="ORF">TRIADDRAFT_37144</name>
</gene>
<dbReference type="InterPro" id="IPR013780">
    <property type="entry name" value="Glyco_hydro_b"/>
</dbReference>
<evidence type="ECO:0000256" key="5">
    <source>
        <dbReference type="ARBA" id="ARBA00022801"/>
    </source>
</evidence>
<dbReference type="OrthoDB" id="6039950at2759"/>
<dbReference type="FunFam" id="3.20.20.80:FF:000201">
    <property type="entry name" value="Alpha-L-fucosidase"/>
    <property type="match status" value="1"/>
</dbReference>
<dbReference type="Gene3D" id="2.60.40.1180">
    <property type="entry name" value="Golgi alpha-mannosidase II"/>
    <property type="match status" value="1"/>
</dbReference>
<dbReference type="EC" id="3.2.1.51" evidence="3"/>
<dbReference type="InterPro" id="IPR016286">
    <property type="entry name" value="FUC_metazoa-typ"/>
</dbReference>